<dbReference type="InterPro" id="IPR011013">
    <property type="entry name" value="Gal_mutarotase_sf_dom"/>
</dbReference>
<keyword evidence="4" id="KW-0574">Periplasm</keyword>
<dbReference type="SUPFAM" id="SSF81296">
    <property type="entry name" value="E set domains"/>
    <property type="match status" value="1"/>
</dbReference>
<dbReference type="RefSeq" id="WP_018980743.1">
    <property type="nucleotide sequence ID" value="NZ_BAQD01000014.1"/>
</dbReference>
<protein>
    <submittedName>
        <fullName evidence="6">Glucan biosynthesis protein G</fullName>
    </submittedName>
</protein>
<dbReference type="PANTHER" id="PTHR30504">
    <property type="entry name" value="GLUCANS BIOSYNTHESIS PROTEIN"/>
    <property type="match status" value="1"/>
</dbReference>
<sequence>MPIYRRDFVKASLHAGAGLSLLPFMGTSSRAQSTAAPVTHSFDNNTVRDLAKALAEHPYQAPSHALPDALAHMNFDQFMSIAYNSEKALWHGDNLAFDVEFFPRGYLYRPRIEMFEVIDGQANSITYDPDLFTYRDGSLRITEDVGFSGLRLRYALNTPGVMEECAVFLGASYFRALAKGQNYGLSARGFAQDTGTLKGEEFPLFRSFWLEKPAPGNDFVVIHALMDSPSLTGAFRFTIRPGDTTLFDVESSFFPRRDIDGSGIAPLTGMYYFDANDRQHVNDWRPAAHDSEALQIWTGSGQQLYRPLTNPTDLQFSAFSDAGPYGYGLMQRKHDFRDYEDLALHYEKRPSLWIEPVGNWGEGSVDLVEIPTPSEVNDNIVSFWRPKHPLKAGQAYHFTYRMYWGWDTPWPTRLARVTATRVGGVVDHPEARLFVLDFIGEPFHSLPKDTAFHLTPTTSAGTIRNVTLTPNPETQGLRAFFELVPGTAKLCELQAQLTTDQGPISENWLYRWTP</sequence>
<comment type="pathway">
    <text evidence="2">Glycan metabolism; osmoregulated periplasmic glucan (OPG) biosynthesis.</text>
</comment>
<evidence type="ECO:0000256" key="3">
    <source>
        <dbReference type="ARBA" id="ARBA00009284"/>
    </source>
</evidence>
<evidence type="ECO:0000259" key="5">
    <source>
        <dbReference type="Pfam" id="PF04349"/>
    </source>
</evidence>
<dbReference type="PROSITE" id="PS51318">
    <property type="entry name" value="TAT"/>
    <property type="match status" value="1"/>
</dbReference>
<feature type="domain" description="Glucan biosynthesis periplasmic MdoG C-terminal" evidence="5">
    <location>
        <begin position="42"/>
        <end position="512"/>
    </location>
</feature>
<evidence type="ECO:0000313" key="7">
    <source>
        <dbReference type="Proteomes" id="UP001062901"/>
    </source>
</evidence>
<dbReference type="Proteomes" id="UP001062901">
    <property type="component" value="Unassembled WGS sequence"/>
</dbReference>
<dbReference type="InterPro" id="IPR006311">
    <property type="entry name" value="TAT_signal"/>
</dbReference>
<dbReference type="PIRSF" id="PIRSF006281">
    <property type="entry name" value="MdoG"/>
    <property type="match status" value="1"/>
</dbReference>
<accession>A0ABQ0NYW8</accession>
<dbReference type="PANTHER" id="PTHR30504:SF2">
    <property type="entry name" value="GLUCANS BIOSYNTHESIS PROTEIN G"/>
    <property type="match status" value="1"/>
</dbReference>
<evidence type="ECO:0000256" key="2">
    <source>
        <dbReference type="ARBA" id="ARBA00005001"/>
    </source>
</evidence>
<dbReference type="InterPro" id="IPR013783">
    <property type="entry name" value="Ig-like_fold"/>
</dbReference>
<gene>
    <name evidence="6" type="ORF">AA15669_1049</name>
</gene>
<reference evidence="6" key="1">
    <citation type="submission" date="2013-04" db="EMBL/GenBank/DDBJ databases">
        <title>The genome sequencing project of 58 acetic acid bacteria.</title>
        <authorList>
            <person name="Okamoto-Kainuma A."/>
            <person name="Ishikawa M."/>
            <person name="Umino S."/>
            <person name="Koizumi Y."/>
            <person name="Shiwa Y."/>
            <person name="Yoshikawa H."/>
            <person name="Matsutani M."/>
            <person name="Matsushita K."/>
        </authorList>
    </citation>
    <scope>NUCLEOTIDE SEQUENCE</scope>
    <source>
        <strain evidence="6">DSM 15669</strain>
    </source>
</reference>
<organism evidence="6 7">
    <name type="scientific">Saccharibacter floricola DSM 15669</name>
    <dbReference type="NCBI Taxonomy" id="1123227"/>
    <lineage>
        <taxon>Bacteria</taxon>
        <taxon>Pseudomonadati</taxon>
        <taxon>Pseudomonadota</taxon>
        <taxon>Alphaproteobacteria</taxon>
        <taxon>Acetobacterales</taxon>
        <taxon>Acetobacteraceae</taxon>
        <taxon>Saccharibacter</taxon>
    </lineage>
</organism>
<comment type="subcellular location">
    <subcellularLocation>
        <location evidence="1">Periplasm</location>
    </subcellularLocation>
</comment>
<dbReference type="SUPFAM" id="SSF74650">
    <property type="entry name" value="Galactose mutarotase-like"/>
    <property type="match status" value="1"/>
</dbReference>
<evidence type="ECO:0000256" key="4">
    <source>
        <dbReference type="ARBA" id="ARBA00022764"/>
    </source>
</evidence>
<keyword evidence="7" id="KW-1185">Reference proteome</keyword>
<dbReference type="Gene3D" id="2.60.40.10">
    <property type="entry name" value="Immunoglobulins"/>
    <property type="match status" value="1"/>
</dbReference>
<dbReference type="InterPro" id="IPR007444">
    <property type="entry name" value="Glucan_biosyn_MdoG_C"/>
</dbReference>
<dbReference type="EMBL" id="BAQD01000014">
    <property type="protein sequence ID" value="GBQ06693.1"/>
    <property type="molecule type" value="Genomic_DNA"/>
</dbReference>
<dbReference type="InterPro" id="IPR014718">
    <property type="entry name" value="GH-type_carb-bd"/>
</dbReference>
<proteinExistence type="inferred from homology"/>
<name>A0ABQ0NYW8_9PROT</name>
<comment type="similarity">
    <text evidence="3">Belongs to the OpgD/OpgG family.</text>
</comment>
<dbReference type="InterPro" id="IPR014438">
    <property type="entry name" value="Glucan_biosyn_MdoG/MdoD"/>
</dbReference>
<comment type="caution">
    <text evidence="6">The sequence shown here is derived from an EMBL/GenBank/DDBJ whole genome shotgun (WGS) entry which is preliminary data.</text>
</comment>
<evidence type="ECO:0000313" key="6">
    <source>
        <dbReference type="EMBL" id="GBQ06693.1"/>
    </source>
</evidence>
<dbReference type="InterPro" id="IPR014756">
    <property type="entry name" value="Ig_E-set"/>
</dbReference>
<dbReference type="Gene3D" id="2.70.98.10">
    <property type="match status" value="1"/>
</dbReference>
<dbReference type="Pfam" id="PF04349">
    <property type="entry name" value="MdoG"/>
    <property type="match status" value="1"/>
</dbReference>
<evidence type="ECO:0000256" key="1">
    <source>
        <dbReference type="ARBA" id="ARBA00004418"/>
    </source>
</evidence>